<evidence type="ECO:0000259" key="2">
    <source>
        <dbReference type="Pfam" id="PF16746"/>
    </source>
</evidence>
<protein>
    <recommendedName>
        <fullName evidence="2">BAR domain-containing protein</fullName>
    </recommendedName>
</protein>
<gene>
    <name evidence="3" type="ORF">LSINAPIS_LOCUS14792</name>
</gene>
<feature type="non-terminal residue" evidence="3">
    <location>
        <position position="311"/>
    </location>
</feature>
<reference evidence="3 4" key="1">
    <citation type="submission" date="2017-07" db="EMBL/GenBank/DDBJ databases">
        <authorList>
            <person name="Talla V."/>
            <person name="Backstrom N."/>
        </authorList>
    </citation>
    <scope>NUCLEOTIDE SEQUENCE [LARGE SCALE GENOMIC DNA]</scope>
</reference>
<dbReference type="EMBL" id="FZQP02006939">
    <property type="protein sequence ID" value="VVD05205.1"/>
    <property type="molecule type" value="Genomic_DNA"/>
</dbReference>
<feature type="coiled-coil region" evidence="1">
    <location>
        <begin position="24"/>
        <end position="51"/>
    </location>
</feature>
<evidence type="ECO:0000313" key="4">
    <source>
        <dbReference type="Proteomes" id="UP000324832"/>
    </source>
</evidence>
<dbReference type="InterPro" id="IPR004148">
    <property type="entry name" value="BAR_dom"/>
</dbReference>
<feature type="domain" description="BAR" evidence="2">
    <location>
        <begin position="8"/>
        <end position="106"/>
    </location>
</feature>
<dbReference type="PANTHER" id="PTHR12552:SF1">
    <property type="entry name" value="RHO GTPASE-ACTIVATING PROTEIN GRAF"/>
    <property type="match status" value="1"/>
</dbReference>
<dbReference type="GO" id="GO:0005096">
    <property type="term" value="F:GTPase activator activity"/>
    <property type="evidence" value="ECO:0007669"/>
    <property type="project" value="InterPro"/>
</dbReference>
<feature type="domain" description="BAR" evidence="2">
    <location>
        <begin position="107"/>
        <end position="220"/>
    </location>
</feature>
<evidence type="ECO:0000313" key="3">
    <source>
        <dbReference type="EMBL" id="VVD05205.1"/>
    </source>
</evidence>
<accession>A0A5E4R5U8</accession>
<keyword evidence="1" id="KW-0175">Coiled coil</keyword>
<dbReference type="GO" id="GO:0005737">
    <property type="term" value="C:cytoplasm"/>
    <property type="evidence" value="ECO:0007669"/>
    <property type="project" value="InterPro"/>
</dbReference>
<dbReference type="Proteomes" id="UP000324832">
    <property type="component" value="Unassembled WGS sequence"/>
</dbReference>
<name>A0A5E4R5U8_9NEOP</name>
<dbReference type="InterPro" id="IPR047234">
    <property type="entry name" value="GRAF_fam"/>
</dbReference>
<evidence type="ECO:0000256" key="1">
    <source>
        <dbReference type="SAM" id="Coils"/>
    </source>
</evidence>
<sequence>MGVGLQPLEFTECLADSPHFRENLQRHEKELDRTSQQIKRLIKEVKDVVQAAKRLGAAQLALAGSMEQFEFASIGASMTEDERVISRSLQHFATLIRSIEDERDRMEGKKKFDKKTAKFCQSQERTLSLSTKKQENVFQEADAAMEMAERDFCQASLEYVFQLQAVQEREKFELVETLLGFVFGWWTFYHTAHDVHHDAEPLTRTNFEETSKQTESLMKKMMEMRQIHKEEHAGEDGGGGGGVVGGSRAGYLFLLEKKAFGTTWSKQYCSYERTSRTLRMLPYNQINPKSVGACESVPVAGARAADASVER</sequence>
<proteinExistence type="predicted"/>
<organism evidence="3 4">
    <name type="scientific">Leptidea sinapis</name>
    <dbReference type="NCBI Taxonomy" id="189913"/>
    <lineage>
        <taxon>Eukaryota</taxon>
        <taxon>Metazoa</taxon>
        <taxon>Ecdysozoa</taxon>
        <taxon>Arthropoda</taxon>
        <taxon>Hexapoda</taxon>
        <taxon>Insecta</taxon>
        <taxon>Pterygota</taxon>
        <taxon>Neoptera</taxon>
        <taxon>Endopterygota</taxon>
        <taxon>Lepidoptera</taxon>
        <taxon>Glossata</taxon>
        <taxon>Ditrysia</taxon>
        <taxon>Papilionoidea</taxon>
        <taxon>Pieridae</taxon>
        <taxon>Dismorphiinae</taxon>
        <taxon>Leptidea</taxon>
    </lineage>
</organism>
<dbReference type="Gene3D" id="1.20.1270.60">
    <property type="entry name" value="Arfaptin homology (AH) domain/BAR domain"/>
    <property type="match status" value="2"/>
</dbReference>
<dbReference type="Pfam" id="PF16746">
    <property type="entry name" value="BAR_3"/>
    <property type="match status" value="2"/>
</dbReference>
<dbReference type="PANTHER" id="PTHR12552">
    <property type="entry name" value="OLIGOPHRENIN 1"/>
    <property type="match status" value="1"/>
</dbReference>
<dbReference type="SUPFAM" id="SSF103657">
    <property type="entry name" value="BAR/IMD domain-like"/>
    <property type="match status" value="1"/>
</dbReference>
<keyword evidence="4" id="KW-1185">Reference proteome</keyword>
<dbReference type="InterPro" id="IPR027267">
    <property type="entry name" value="AH/BAR_dom_sf"/>
</dbReference>
<dbReference type="AlphaFoldDB" id="A0A5E4R5U8"/>